<reference evidence="1" key="1">
    <citation type="journal article" date="2016" name="Sci. Rep.">
        <title>Molecular characterization of firefly nuptial gifts: a multi-omics approach sheds light on postcopulatory sexual selection.</title>
        <authorList>
            <person name="Al-Wathiqui N."/>
            <person name="Fallon T.R."/>
            <person name="South A."/>
            <person name="Weng J.K."/>
            <person name="Lewis S.M."/>
        </authorList>
    </citation>
    <scope>NUCLEOTIDE SEQUENCE</scope>
</reference>
<dbReference type="AlphaFoldDB" id="A0A1Y1K8T3"/>
<name>A0A1Y1K8T3_PHOPY</name>
<sequence length="117" mass="12837">MSPISSAALRTTRGIRFAVSDIPDAQGFHAGISSSNGAYSVNSSLGNTPMHTLCSTQNTLEEDDFVFFIIHPAPLEEDLCHHTRSCLRIPNILLQEICRKVRRNSQAILCITVLPLS</sequence>
<accession>A0A1Y1K8T3</accession>
<evidence type="ECO:0000313" key="1">
    <source>
        <dbReference type="EMBL" id="JAV56838.1"/>
    </source>
</evidence>
<proteinExistence type="predicted"/>
<organism evidence="1">
    <name type="scientific">Photinus pyralis</name>
    <name type="common">Common eastern firefly</name>
    <name type="synonym">Lampyris pyralis</name>
    <dbReference type="NCBI Taxonomy" id="7054"/>
    <lineage>
        <taxon>Eukaryota</taxon>
        <taxon>Metazoa</taxon>
        <taxon>Ecdysozoa</taxon>
        <taxon>Arthropoda</taxon>
        <taxon>Hexapoda</taxon>
        <taxon>Insecta</taxon>
        <taxon>Pterygota</taxon>
        <taxon>Neoptera</taxon>
        <taxon>Endopterygota</taxon>
        <taxon>Coleoptera</taxon>
        <taxon>Polyphaga</taxon>
        <taxon>Elateriformia</taxon>
        <taxon>Elateroidea</taxon>
        <taxon>Lampyridae</taxon>
        <taxon>Lampyrinae</taxon>
        <taxon>Photinus</taxon>
    </lineage>
</organism>
<protein>
    <submittedName>
        <fullName evidence="1">Uncharacterized protein</fullName>
    </submittedName>
</protein>
<dbReference type="EMBL" id="GEZM01091459">
    <property type="protein sequence ID" value="JAV56838.1"/>
    <property type="molecule type" value="Transcribed_RNA"/>
</dbReference>